<keyword evidence="8" id="KW-0675">Receptor</keyword>
<dbReference type="GO" id="GO:0007166">
    <property type="term" value="P:cell surface receptor signaling pathway"/>
    <property type="evidence" value="ECO:0007669"/>
    <property type="project" value="InterPro"/>
</dbReference>
<dbReference type="KEGG" id="fas:105264102"/>
<evidence type="ECO:0000256" key="3">
    <source>
        <dbReference type="ARBA" id="ARBA00022989"/>
    </source>
</evidence>
<dbReference type="AlphaFoldDB" id="A0A9R1SXQ5"/>
<reference evidence="8" key="1">
    <citation type="submission" date="2025-08" db="UniProtKB">
        <authorList>
            <consortium name="RefSeq"/>
        </authorList>
    </citation>
    <scope>IDENTIFICATION</scope>
    <source>
        <strain evidence="8">USDA-PBARC FA_bdor</strain>
        <tissue evidence="8">Whole organism</tissue>
    </source>
</reference>
<organism evidence="7 8">
    <name type="scientific">Fopius arisanus</name>
    <dbReference type="NCBI Taxonomy" id="64838"/>
    <lineage>
        <taxon>Eukaryota</taxon>
        <taxon>Metazoa</taxon>
        <taxon>Ecdysozoa</taxon>
        <taxon>Arthropoda</taxon>
        <taxon>Hexapoda</taxon>
        <taxon>Insecta</taxon>
        <taxon>Pterygota</taxon>
        <taxon>Neoptera</taxon>
        <taxon>Endopterygota</taxon>
        <taxon>Hymenoptera</taxon>
        <taxon>Apocrita</taxon>
        <taxon>Ichneumonoidea</taxon>
        <taxon>Braconidae</taxon>
        <taxon>Opiinae</taxon>
        <taxon>Fopius</taxon>
    </lineage>
</organism>
<keyword evidence="4 5" id="KW-0472">Membrane</keyword>
<keyword evidence="2 5" id="KW-0812">Transmembrane</keyword>
<dbReference type="Pfam" id="PF00002">
    <property type="entry name" value="7tm_2"/>
    <property type="match status" value="1"/>
</dbReference>
<accession>A0A9R1SXQ5</accession>
<feature type="transmembrane region" description="Helical" evidence="5">
    <location>
        <begin position="521"/>
        <end position="542"/>
    </location>
</feature>
<feature type="transmembrane region" description="Helical" evidence="5">
    <location>
        <begin position="625"/>
        <end position="649"/>
    </location>
</feature>
<protein>
    <submittedName>
        <fullName evidence="8">G-protein coupled receptor Mth isoform X1</fullName>
    </submittedName>
</protein>
<evidence type="ECO:0000313" key="7">
    <source>
        <dbReference type="Proteomes" id="UP000694866"/>
    </source>
</evidence>
<evidence type="ECO:0000256" key="5">
    <source>
        <dbReference type="SAM" id="Phobius"/>
    </source>
</evidence>
<dbReference type="GO" id="GO:0008528">
    <property type="term" value="F:G protein-coupled peptide receptor activity"/>
    <property type="evidence" value="ECO:0007669"/>
    <property type="project" value="TreeGrafter"/>
</dbReference>
<gene>
    <name evidence="8" type="primary">LOC105264102</name>
</gene>
<dbReference type="PROSITE" id="PS50261">
    <property type="entry name" value="G_PROTEIN_RECEP_F2_4"/>
    <property type="match status" value="1"/>
</dbReference>
<keyword evidence="3 5" id="KW-1133">Transmembrane helix</keyword>
<evidence type="ECO:0000259" key="6">
    <source>
        <dbReference type="PROSITE" id="PS50261"/>
    </source>
</evidence>
<evidence type="ECO:0000313" key="8">
    <source>
        <dbReference type="RefSeq" id="XP_011299046.1"/>
    </source>
</evidence>
<dbReference type="InterPro" id="IPR000832">
    <property type="entry name" value="GPCR_2_secretin-like"/>
</dbReference>
<dbReference type="PANTHER" id="PTHR47154:SF2">
    <property type="entry name" value="G-PROTEIN COUPLED RECEPTOR MTH-RELATED"/>
    <property type="match status" value="1"/>
</dbReference>
<feature type="transmembrane region" description="Helical" evidence="5">
    <location>
        <begin position="395"/>
        <end position="418"/>
    </location>
</feature>
<feature type="transmembrane region" description="Helical" evidence="5">
    <location>
        <begin position="661"/>
        <end position="682"/>
    </location>
</feature>
<dbReference type="RefSeq" id="XP_011299046.1">
    <property type="nucleotide sequence ID" value="XM_011300744.1"/>
</dbReference>
<dbReference type="Gene3D" id="1.20.1070.10">
    <property type="entry name" value="Rhodopsin 7-helix transmembrane proteins"/>
    <property type="match status" value="1"/>
</dbReference>
<feature type="transmembrane region" description="Helical" evidence="5">
    <location>
        <begin position="430"/>
        <end position="449"/>
    </location>
</feature>
<evidence type="ECO:0000256" key="2">
    <source>
        <dbReference type="ARBA" id="ARBA00022692"/>
    </source>
</evidence>
<proteinExistence type="predicted"/>
<sequence length="734" mass="82901">MTYVEFMMFKMLAGVLSFILIWNFGDCLDWPVKTIGKCCAKGEIISAGKNFSCVPQNISSELLKNETMGDNWVHFDECPDAGEVTIVKFSDVVDKGIDRINASSGCLDLFDGEDKLGVIPVIVHCKEHHFASLRIPKLNRFRVCCPRGLIYDSIIHDCIWDKSIDRFDIADYIFDIIGNHSLVEFSSFSRGPPQCKHAIVDYVIDSRTDLQILGNGTIRVSISSGTSVLLTEENSCLDRGTSSWLILRLCTGVEYCRRNACVRKCCPEGQARIGRVCQTIPQGTVPPGEFHRQLEQFSRATSNHSKWKPLDTAKEYGLLIGEHSCEYGKYSLMPDEQPVIDSRGHIHIHHPEHERFRHHEYCMEIFRNVTSYDDGFHTAVCFSNPEPPEPNKWRFGINAALELTSCMFLLITFLVYVFLPLLQNLHGKTLMCHVASLFAAYACLAAIALTKPPDRVADTSPEDDEDNEISSDGGCKFLGYAMLFSFLAAFSWLNVMCFDIWWTFGGLGGAGGRRGAQRKRFFLYSLYAWGLAFILTCVAVTADYTSTLPTNLRPNIGIDTCWFNPDSSGVVIFFITPISIQLVANVAFFILTSLHCSRVRAEITRVMRPVTDPRSRRFHSDRSKLIVNIKLFIVMGISWIMEIISTFLNRYATDFNWRAEFFYVSDAFNCLQGLLIFILFVLKSKVYHALRHRLKEGSGSTPGRLNTTLQEPFRVQKSTSCSTLMSTFAINNVP</sequence>
<evidence type="ECO:0000256" key="4">
    <source>
        <dbReference type="ARBA" id="ARBA00023136"/>
    </source>
</evidence>
<dbReference type="InterPro" id="IPR051384">
    <property type="entry name" value="Mth_GPCR"/>
</dbReference>
<keyword evidence="7" id="KW-1185">Reference proteome</keyword>
<dbReference type="InterPro" id="IPR017981">
    <property type="entry name" value="GPCR_2-like_7TM"/>
</dbReference>
<dbReference type="Proteomes" id="UP000694866">
    <property type="component" value="Unplaced"/>
</dbReference>
<evidence type="ECO:0000256" key="1">
    <source>
        <dbReference type="ARBA" id="ARBA00004141"/>
    </source>
</evidence>
<dbReference type="CDD" id="cd15039">
    <property type="entry name" value="7tmB3_Methuselah-like"/>
    <property type="match status" value="1"/>
</dbReference>
<dbReference type="OrthoDB" id="7683403at2759"/>
<feature type="domain" description="G-protein coupled receptors family 2 profile 2" evidence="6">
    <location>
        <begin position="394"/>
        <end position="684"/>
    </location>
</feature>
<comment type="subcellular location">
    <subcellularLocation>
        <location evidence="1">Membrane</location>
        <topology evidence="1">Multi-pass membrane protein</topology>
    </subcellularLocation>
</comment>
<dbReference type="GO" id="GO:0005886">
    <property type="term" value="C:plasma membrane"/>
    <property type="evidence" value="ECO:0007669"/>
    <property type="project" value="TreeGrafter"/>
</dbReference>
<dbReference type="GeneID" id="105264102"/>
<dbReference type="PANTHER" id="PTHR47154">
    <property type="entry name" value="G-PROTEIN COUPLED RECEPTOR MTH-RELATED"/>
    <property type="match status" value="1"/>
</dbReference>
<feature type="transmembrane region" description="Helical" evidence="5">
    <location>
        <begin position="477"/>
        <end position="501"/>
    </location>
</feature>
<feature type="transmembrane region" description="Helical" evidence="5">
    <location>
        <begin position="570"/>
        <end position="591"/>
    </location>
</feature>
<name>A0A9R1SXQ5_9HYME</name>